<dbReference type="PROSITE" id="PS00298">
    <property type="entry name" value="HSP90"/>
    <property type="match status" value="1"/>
</dbReference>
<dbReference type="PANTHER" id="PTHR11528">
    <property type="entry name" value="HEAT SHOCK PROTEIN 90 FAMILY MEMBER"/>
    <property type="match status" value="1"/>
</dbReference>
<dbReference type="HAMAP" id="MF_00505">
    <property type="entry name" value="HSP90"/>
    <property type="match status" value="1"/>
</dbReference>
<organism evidence="10">
    <name type="scientific">Flexilinea flocculi</name>
    <dbReference type="NCBI Taxonomy" id="1678840"/>
    <lineage>
        <taxon>Bacteria</taxon>
        <taxon>Bacillati</taxon>
        <taxon>Chloroflexota</taxon>
        <taxon>Anaerolineae</taxon>
        <taxon>Anaerolineales</taxon>
        <taxon>Anaerolineaceae</taxon>
        <taxon>Flexilinea</taxon>
    </lineage>
</organism>
<feature type="region of interest" description="C" evidence="8">
    <location>
        <begin position="548"/>
        <end position="625"/>
    </location>
</feature>
<reference evidence="10" key="1">
    <citation type="journal article" date="2015" name="Genome Announc.">
        <title>Draft Genome Sequence of Anaerolineae Strain TC1, a Novel Isolate from a Methanogenic Wastewater Treatment System.</title>
        <authorList>
            <person name="Matsuura N."/>
            <person name="Tourlousse D.M."/>
            <person name="Sun L."/>
            <person name="Toyonaga M."/>
            <person name="Kuroda K."/>
            <person name="Ohashi A."/>
            <person name="Cruz R."/>
            <person name="Yamaguchi T."/>
            <person name="Sekiguchi Y."/>
        </authorList>
    </citation>
    <scope>NUCLEOTIDE SEQUENCE [LARGE SCALE GENOMIC DNA]</scope>
    <source>
        <strain evidence="10">TC1</strain>
    </source>
</reference>
<dbReference type="GO" id="GO:0016887">
    <property type="term" value="F:ATP hydrolysis activity"/>
    <property type="evidence" value="ECO:0007669"/>
    <property type="project" value="InterPro"/>
</dbReference>
<dbReference type="SUPFAM" id="SSF110942">
    <property type="entry name" value="HSP90 C-terminal domain"/>
    <property type="match status" value="1"/>
</dbReference>
<keyword evidence="5 8" id="KW-0067">ATP-binding</keyword>
<evidence type="ECO:0000256" key="7">
    <source>
        <dbReference type="ARBA" id="ARBA00023186"/>
    </source>
</evidence>
<feature type="binding site" evidence="9">
    <location>
        <position position="98"/>
    </location>
    <ligand>
        <name>ATP</name>
        <dbReference type="ChEBI" id="CHEBI:30616"/>
    </ligand>
</feature>
<dbReference type="InterPro" id="IPR037196">
    <property type="entry name" value="HSP90_C"/>
</dbReference>
<dbReference type="CDD" id="cd16927">
    <property type="entry name" value="HATPase_Hsp90-like"/>
    <property type="match status" value="1"/>
</dbReference>
<dbReference type="PATRIC" id="fig|1678840.3.peg.1987"/>
<evidence type="ECO:0000256" key="8">
    <source>
        <dbReference type="HAMAP-Rule" id="MF_00505"/>
    </source>
</evidence>
<dbReference type="InterPro" id="IPR036890">
    <property type="entry name" value="HATPase_C_sf"/>
</dbReference>
<dbReference type="InterPro" id="IPR019805">
    <property type="entry name" value="Heat_shock_protein_90_CS"/>
</dbReference>
<dbReference type="InterPro" id="IPR020568">
    <property type="entry name" value="Ribosomal_Su5_D2-typ_SF"/>
</dbReference>
<feature type="binding site" evidence="9">
    <location>
        <position position="85"/>
    </location>
    <ligand>
        <name>ATP</name>
        <dbReference type="ChEBI" id="CHEBI:30616"/>
    </ligand>
</feature>
<dbReference type="OrthoDB" id="9802640at2"/>
<evidence type="ECO:0000256" key="3">
    <source>
        <dbReference type="ARBA" id="ARBA00022490"/>
    </source>
</evidence>
<dbReference type="GO" id="GO:0005737">
    <property type="term" value="C:cytoplasm"/>
    <property type="evidence" value="ECO:0007669"/>
    <property type="project" value="UniProtKB-SubCell"/>
</dbReference>
<keyword evidence="6 8" id="KW-0346">Stress response</keyword>
<dbReference type="SUPFAM" id="SSF55874">
    <property type="entry name" value="ATPase domain of HSP90 chaperone/DNA topoisomerase II/histidine kinase"/>
    <property type="match status" value="1"/>
</dbReference>
<dbReference type="GO" id="GO:0005524">
    <property type="term" value="F:ATP binding"/>
    <property type="evidence" value="ECO:0007669"/>
    <property type="project" value="UniProtKB-UniRule"/>
</dbReference>
<dbReference type="EMBL" id="DF968181">
    <property type="protein sequence ID" value="GAP40674.1"/>
    <property type="molecule type" value="Genomic_DNA"/>
</dbReference>
<feature type="region of interest" description="B" evidence="8">
    <location>
        <begin position="332"/>
        <end position="547"/>
    </location>
</feature>
<name>A0A0S7BS69_9CHLR</name>
<evidence type="ECO:0000256" key="5">
    <source>
        <dbReference type="ARBA" id="ARBA00022840"/>
    </source>
</evidence>
<dbReference type="PRINTS" id="PR00775">
    <property type="entry name" value="HEATSHOCK90"/>
</dbReference>
<dbReference type="Pfam" id="PF00183">
    <property type="entry name" value="HSP90"/>
    <property type="match status" value="1"/>
</dbReference>
<comment type="subcellular location">
    <subcellularLocation>
        <location evidence="1 8">Cytoplasm</location>
    </subcellularLocation>
</comment>
<comment type="function">
    <text evidence="8">Molecular chaperone. Has ATPase activity.</text>
</comment>
<dbReference type="STRING" id="1678840.ATC1_13653"/>
<evidence type="ECO:0000313" key="11">
    <source>
        <dbReference type="Proteomes" id="UP000053370"/>
    </source>
</evidence>
<keyword evidence="11" id="KW-1185">Reference proteome</keyword>
<proteinExistence type="inferred from homology"/>
<feature type="region of interest" description="A; substrate-binding" evidence="8">
    <location>
        <begin position="1"/>
        <end position="331"/>
    </location>
</feature>
<dbReference type="PIRSF" id="PIRSF002583">
    <property type="entry name" value="Hsp90"/>
    <property type="match status" value="1"/>
</dbReference>
<dbReference type="FunFam" id="3.30.565.10:FF:000009">
    <property type="entry name" value="Molecular chaperone HtpG"/>
    <property type="match status" value="1"/>
</dbReference>
<feature type="binding site" evidence="9">
    <location>
        <position position="90"/>
    </location>
    <ligand>
        <name>ATP</name>
        <dbReference type="ChEBI" id="CHEBI:30616"/>
    </ligand>
</feature>
<keyword evidence="4 8" id="KW-0547">Nucleotide-binding</keyword>
<keyword evidence="3 8" id="KW-0963">Cytoplasm</keyword>
<evidence type="ECO:0000256" key="4">
    <source>
        <dbReference type="ARBA" id="ARBA00022741"/>
    </source>
</evidence>
<accession>A0A0S7BS69</accession>
<dbReference type="SUPFAM" id="SSF54211">
    <property type="entry name" value="Ribosomal protein S5 domain 2-like"/>
    <property type="match status" value="1"/>
</dbReference>
<evidence type="ECO:0000313" key="10">
    <source>
        <dbReference type="EMBL" id="GAP40674.1"/>
    </source>
</evidence>
<dbReference type="Gene3D" id="3.30.230.80">
    <property type="match status" value="1"/>
</dbReference>
<dbReference type="NCBIfam" id="NF003555">
    <property type="entry name" value="PRK05218.1"/>
    <property type="match status" value="1"/>
</dbReference>
<dbReference type="GO" id="GO:0051082">
    <property type="term" value="F:unfolded protein binding"/>
    <property type="evidence" value="ECO:0007669"/>
    <property type="project" value="UniProtKB-UniRule"/>
</dbReference>
<feature type="binding site" evidence="9">
    <location>
        <position position="39"/>
    </location>
    <ligand>
        <name>ATP</name>
        <dbReference type="ChEBI" id="CHEBI:30616"/>
    </ligand>
</feature>
<dbReference type="InterPro" id="IPR001404">
    <property type="entry name" value="Hsp90_fam"/>
</dbReference>
<comment type="similarity">
    <text evidence="2 8">Belongs to the heat shock protein 90 family.</text>
</comment>
<protein>
    <recommendedName>
        <fullName evidence="8">Chaperone protein HtpG</fullName>
    </recommendedName>
    <alternativeName>
        <fullName evidence="8">Heat shock protein HtpG</fullName>
    </alternativeName>
    <alternativeName>
        <fullName evidence="8">High temperature protein G</fullName>
    </alternativeName>
</protein>
<dbReference type="RefSeq" id="WP_062280334.1">
    <property type="nucleotide sequence ID" value="NZ_DF968181.1"/>
</dbReference>
<dbReference type="Gene3D" id="3.30.565.10">
    <property type="entry name" value="Histidine kinase-like ATPase, C-terminal domain"/>
    <property type="match status" value="1"/>
</dbReference>
<dbReference type="AlphaFoldDB" id="A0A0S7BS69"/>
<evidence type="ECO:0000256" key="9">
    <source>
        <dbReference type="PIRSR" id="PIRSR002583-1"/>
    </source>
</evidence>
<dbReference type="Proteomes" id="UP000053370">
    <property type="component" value="Unassembled WGS sequence"/>
</dbReference>
<comment type="subunit">
    <text evidence="8">Homodimer.</text>
</comment>
<evidence type="ECO:0000256" key="2">
    <source>
        <dbReference type="ARBA" id="ARBA00008239"/>
    </source>
</evidence>
<dbReference type="Gene3D" id="1.20.120.790">
    <property type="entry name" value="Heat shock protein 90, C-terminal domain"/>
    <property type="match status" value="1"/>
</dbReference>
<gene>
    <name evidence="8" type="primary">htpG</name>
    <name evidence="10" type="ORF">ATC1_13653</name>
</gene>
<keyword evidence="7 8" id="KW-0143">Chaperone</keyword>
<evidence type="ECO:0000256" key="1">
    <source>
        <dbReference type="ARBA" id="ARBA00004496"/>
    </source>
</evidence>
<feature type="binding site" evidence="9">
    <location>
        <begin position="128"/>
        <end position="133"/>
    </location>
    <ligand>
        <name>ATP</name>
        <dbReference type="ChEBI" id="CHEBI:30616"/>
    </ligand>
</feature>
<evidence type="ECO:0000256" key="6">
    <source>
        <dbReference type="ARBA" id="ARBA00023016"/>
    </source>
</evidence>
<dbReference type="Pfam" id="PF13589">
    <property type="entry name" value="HATPase_c_3"/>
    <property type="match status" value="1"/>
</dbReference>
<feature type="binding site" evidence="9">
    <location>
        <position position="43"/>
    </location>
    <ligand>
        <name>ATP</name>
        <dbReference type="ChEBI" id="CHEBI:30616"/>
    </ligand>
</feature>
<dbReference type="InterPro" id="IPR020575">
    <property type="entry name" value="Hsp90_N"/>
</dbReference>
<dbReference type="GO" id="GO:0140662">
    <property type="term" value="F:ATP-dependent protein folding chaperone"/>
    <property type="evidence" value="ECO:0007669"/>
    <property type="project" value="InterPro"/>
</dbReference>
<feature type="binding site" evidence="9">
    <location>
        <position position="331"/>
    </location>
    <ligand>
        <name>ATP</name>
        <dbReference type="ChEBI" id="CHEBI:30616"/>
    </ligand>
</feature>
<sequence length="625" mass="71437">MTKIDPKKQNAIPFKAETKQLLDILINSLYSDRDIFLRELISNASDAITRINFEMLTNHNIVDPDFTPAIHITMDKEAGTLLVTDNGIGMNAEEMVDNLGTIAKSGARSFLEATKDKPEGTANDLIGQFGVGFYAAFMIAEWIDVTSRSYRPEDTAAKWHSTGSGSFTISEADKTSRGSEILIKLKEDAKEYLDEFRLKEIIRKHSNYIPYPIFVGDSKEQVNAETTIWRQNPAEVKDEDYEKFYQSFTMDFEKPMNKLHLSIDAPFQMYALLYIPSKPERTMFSLRKEDGLQLFARKVLIQDYCTTLLPRYYRFVEGVIDSEDIPLNVTRETMQANRVILTLKKILAGKITDVLKKWGTDDKEKYAEFWKKFGVFICEGIVTEPDAKDSLVPLLRYHSLNHDDAYISFADYVLEMKPGQDKIYYVLGEHLDTLRNSPHIEKLRKKGYDVLLLTDPFDPFVITNLEKYQDFALVNAATEKFSDSKESETQEEKKEPALEQSVSDELIARIKAELGELISDVKTTDLLVESPARLVDADGSLSPEMQRMYQLMQQDYKAPKKVLEINPEHPLILRLAKLKDNDLSSKIIHQIFDGAKIMDGETPDQFAMLNRVQSLIISLLDQKSK</sequence>
<feature type="binding site" evidence="9">
    <location>
        <begin position="105"/>
        <end position="106"/>
    </location>
    <ligand>
        <name>ATP</name>
        <dbReference type="ChEBI" id="CHEBI:30616"/>
    </ligand>
</feature>
<feature type="binding site" evidence="9">
    <location>
        <position position="104"/>
    </location>
    <ligand>
        <name>ATP</name>
        <dbReference type="ChEBI" id="CHEBI:30616"/>
    </ligand>
</feature>
<dbReference type="Gene3D" id="3.40.50.11260">
    <property type="match status" value="1"/>
</dbReference>